<sequence>MAFQEAAGYAGSLFFLAKVPESLMRRLIIVAAVATLALGACKKNAQSDNNMTVDENLTADSIVSNDITAIDAVTGDAANMAADVNYTVEADNETDNLSEGNVTKPSAVSKPRPKPSKTKTEAPAGNTAAASNATE</sequence>
<feature type="compositionally biased region" description="Low complexity" evidence="1">
    <location>
        <begin position="121"/>
        <end position="135"/>
    </location>
</feature>
<evidence type="ECO:0000313" key="3">
    <source>
        <dbReference type="Proteomes" id="UP001500827"/>
    </source>
</evidence>
<organism evidence="2 3">
    <name type="scientific">Sphingomonas limnosediminicola</name>
    <dbReference type="NCBI Taxonomy" id="940133"/>
    <lineage>
        <taxon>Bacteria</taxon>
        <taxon>Pseudomonadati</taxon>
        <taxon>Pseudomonadota</taxon>
        <taxon>Alphaproteobacteria</taxon>
        <taxon>Sphingomonadales</taxon>
        <taxon>Sphingomonadaceae</taxon>
        <taxon>Sphingomonas</taxon>
    </lineage>
</organism>
<feature type="compositionally biased region" description="Polar residues" evidence="1">
    <location>
        <begin position="97"/>
        <end position="106"/>
    </location>
</feature>
<dbReference type="EMBL" id="BAABBM010000001">
    <property type="protein sequence ID" value="GAA3890951.1"/>
    <property type="molecule type" value="Genomic_DNA"/>
</dbReference>
<gene>
    <name evidence="2" type="ORF">GCM10022276_07560</name>
</gene>
<dbReference type="Proteomes" id="UP001500827">
    <property type="component" value="Unassembled WGS sequence"/>
</dbReference>
<proteinExistence type="predicted"/>
<keyword evidence="3" id="KW-1185">Reference proteome</keyword>
<evidence type="ECO:0000313" key="2">
    <source>
        <dbReference type="EMBL" id="GAA3890951.1"/>
    </source>
</evidence>
<evidence type="ECO:0008006" key="4">
    <source>
        <dbReference type="Google" id="ProtNLM"/>
    </source>
</evidence>
<name>A0ABP7KY07_9SPHN</name>
<feature type="region of interest" description="Disordered" evidence="1">
    <location>
        <begin position="91"/>
        <end position="135"/>
    </location>
</feature>
<reference evidence="3" key="1">
    <citation type="journal article" date="2019" name="Int. J. Syst. Evol. Microbiol.">
        <title>The Global Catalogue of Microorganisms (GCM) 10K type strain sequencing project: providing services to taxonomists for standard genome sequencing and annotation.</title>
        <authorList>
            <consortium name="The Broad Institute Genomics Platform"/>
            <consortium name="The Broad Institute Genome Sequencing Center for Infectious Disease"/>
            <person name="Wu L."/>
            <person name="Ma J."/>
        </authorList>
    </citation>
    <scope>NUCLEOTIDE SEQUENCE [LARGE SCALE GENOMIC DNA]</scope>
    <source>
        <strain evidence="3">JCM 17543</strain>
    </source>
</reference>
<protein>
    <recommendedName>
        <fullName evidence="4">Lipoprotein</fullName>
    </recommendedName>
</protein>
<comment type="caution">
    <text evidence="2">The sequence shown here is derived from an EMBL/GenBank/DDBJ whole genome shotgun (WGS) entry which is preliminary data.</text>
</comment>
<accession>A0ABP7KY07</accession>
<evidence type="ECO:0000256" key="1">
    <source>
        <dbReference type="SAM" id="MobiDB-lite"/>
    </source>
</evidence>